<organism evidence="1 2">
    <name type="scientific">Rattus norvegicus</name>
    <name type="common">Rat</name>
    <dbReference type="NCBI Taxonomy" id="10116"/>
    <lineage>
        <taxon>Eukaryota</taxon>
        <taxon>Metazoa</taxon>
        <taxon>Chordata</taxon>
        <taxon>Craniata</taxon>
        <taxon>Vertebrata</taxon>
        <taxon>Euteleostomi</taxon>
        <taxon>Mammalia</taxon>
        <taxon>Eutheria</taxon>
        <taxon>Euarchontoglires</taxon>
        <taxon>Glires</taxon>
        <taxon>Rodentia</taxon>
        <taxon>Myomorpha</taxon>
        <taxon>Muroidea</taxon>
        <taxon>Muridae</taxon>
        <taxon>Murinae</taxon>
        <taxon>Rattus</taxon>
    </lineage>
</organism>
<evidence type="ECO:0000313" key="2">
    <source>
        <dbReference type="Proteomes" id="UP000234681"/>
    </source>
</evidence>
<protein>
    <submittedName>
        <fullName evidence="1">RCG40954</fullName>
    </submittedName>
</protein>
<accession>A6KMS1</accession>
<sequence length="29" mass="3285">MNVIQLKNRCHLTKACLIRVEETDLAGKS</sequence>
<dbReference type="AlphaFoldDB" id="A6KMS1"/>
<dbReference type="EMBL" id="CH474068">
    <property type="protein sequence ID" value="EDL87901.1"/>
    <property type="molecule type" value="Genomic_DNA"/>
</dbReference>
<gene>
    <name evidence="1" type="ORF">rCG_40954</name>
</gene>
<name>A6KMS1_RAT</name>
<reference evidence="2" key="1">
    <citation type="submission" date="2005-09" db="EMBL/GenBank/DDBJ databases">
        <authorList>
            <person name="Mural R.J."/>
            <person name="Li P.W."/>
            <person name="Adams M.D."/>
            <person name="Amanatides P.G."/>
            <person name="Baden-Tillson H."/>
            <person name="Barnstead M."/>
            <person name="Chin S.H."/>
            <person name="Dew I."/>
            <person name="Evans C.A."/>
            <person name="Ferriera S."/>
            <person name="Flanigan M."/>
            <person name="Fosler C."/>
            <person name="Glodek A."/>
            <person name="Gu Z."/>
            <person name="Holt R.A."/>
            <person name="Jennings D."/>
            <person name="Kraft C.L."/>
            <person name="Lu F."/>
            <person name="Nguyen T."/>
            <person name="Nusskern D.R."/>
            <person name="Pfannkoch C.M."/>
            <person name="Sitter C."/>
            <person name="Sutton G.G."/>
            <person name="Venter J.C."/>
            <person name="Wang Z."/>
            <person name="Woodage T."/>
            <person name="Zheng X.H."/>
            <person name="Zhong F."/>
        </authorList>
    </citation>
    <scope>NUCLEOTIDE SEQUENCE [LARGE SCALE GENOMIC DNA]</scope>
    <source>
        <strain>BN</strain>
        <strain evidence="2">Sprague-Dawley</strain>
    </source>
</reference>
<proteinExistence type="predicted"/>
<dbReference type="Proteomes" id="UP000234681">
    <property type="component" value="Chromosome 2"/>
</dbReference>
<evidence type="ECO:0000313" key="1">
    <source>
        <dbReference type="EMBL" id="EDL87901.1"/>
    </source>
</evidence>